<organism evidence="2 3">
    <name type="scientific">Acropora cervicornis</name>
    <name type="common">Staghorn coral</name>
    <dbReference type="NCBI Taxonomy" id="6130"/>
    <lineage>
        <taxon>Eukaryota</taxon>
        <taxon>Metazoa</taxon>
        <taxon>Cnidaria</taxon>
        <taxon>Anthozoa</taxon>
        <taxon>Hexacorallia</taxon>
        <taxon>Scleractinia</taxon>
        <taxon>Astrocoeniina</taxon>
        <taxon>Acroporidae</taxon>
        <taxon>Acropora</taxon>
    </lineage>
</organism>
<evidence type="ECO:0000259" key="1">
    <source>
        <dbReference type="Pfam" id="PF13613"/>
    </source>
</evidence>
<gene>
    <name evidence="2" type="ORF">P5673_030147</name>
</gene>
<dbReference type="AlphaFoldDB" id="A0AAD9PUT1"/>
<name>A0AAD9PUT1_ACRCE</name>
<dbReference type="InterPro" id="IPR027805">
    <property type="entry name" value="Transposase_HTH_dom"/>
</dbReference>
<dbReference type="Pfam" id="PF13613">
    <property type="entry name" value="HTH_Tnp_4"/>
    <property type="match status" value="1"/>
</dbReference>
<keyword evidence="3" id="KW-1185">Reference proteome</keyword>
<protein>
    <recommendedName>
        <fullName evidence="1">Transposase Helix-turn-helix domain-containing protein</fullName>
    </recommendedName>
</protein>
<dbReference type="PANTHER" id="PTHR23080">
    <property type="entry name" value="THAP DOMAIN PROTEIN"/>
    <property type="match status" value="1"/>
</dbReference>
<evidence type="ECO:0000313" key="2">
    <source>
        <dbReference type="EMBL" id="KAK2549324.1"/>
    </source>
</evidence>
<sequence>MHNTLGFVEIIFLTEKECAELNFPRYFLGLRLLKSDELLRSMKYLSEFIMVLLRVRLGLFTKDLADRFRVSVSTVSSVCRTWIMFMRKELEPICIQWPSKEQILYYMPPVIKSFYPDLVSIIDCTELQMESPSSSDKRSLCYSSYI</sequence>
<reference evidence="2" key="2">
    <citation type="journal article" date="2023" name="Science">
        <title>Genomic signatures of disease resistance in endangered staghorn corals.</title>
        <authorList>
            <person name="Vollmer S.V."/>
            <person name="Selwyn J.D."/>
            <person name="Despard B.A."/>
            <person name="Roesel C.L."/>
        </authorList>
    </citation>
    <scope>NUCLEOTIDE SEQUENCE</scope>
    <source>
        <strain evidence="2">K2</strain>
    </source>
</reference>
<reference evidence="2" key="1">
    <citation type="journal article" date="2023" name="G3 (Bethesda)">
        <title>Whole genome assembly and annotation of the endangered Caribbean coral Acropora cervicornis.</title>
        <authorList>
            <person name="Selwyn J.D."/>
            <person name="Vollmer S.V."/>
        </authorList>
    </citation>
    <scope>NUCLEOTIDE SEQUENCE</scope>
    <source>
        <strain evidence="2">K2</strain>
    </source>
</reference>
<dbReference type="EMBL" id="JARQWQ010000127">
    <property type="protein sequence ID" value="KAK2549324.1"/>
    <property type="molecule type" value="Genomic_DNA"/>
</dbReference>
<dbReference type="Proteomes" id="UP001249851">
    <property type="component" value="Unassembled WGS sequence"/>
</dbReference>
<feature type="domain" description="Transposase Helix-turn-helix" evidence="1">
    <location>
        <begin position="47"/>
        <end position="91"/>
    </location>
</feature>
<accession>A0AAD9PUT1</accession>
<comment type="caution">
    <text evidence="2">The sequence shown here is derived from an EMBL/GenBank/DDBJ whole genome shotgun (WGS) entry which is preliminary data.</text>
</comment>
<evidence type="ECO:0000313" key="3">
    <source>
        <dbReference type="Proteomes" id="UP001249851"/>
    </source>
</evidence>
<proteinExistence type="predicted"/>